<gene>
    <name evidence="3" type="primary">Piso0_004375</name>
    <name evidence="3" type="ORF">GNLVRS01_PISO0K15498g</name>
    <name evidence="4" type="ORF">GNLVRS01_PISO0L15499g</name>
</gene>
<evidence type="ECO:0000313" key="5">
    <source>
        <dbReference type="Proteomes" id="UP000005222"/>
    </source>
</evidence>
<dbReference type="Proteomes" id="UP000005222">
    <property type="component" value="Chromosome L"/>
</dbReference>
<accession>G8Y8M3</accession>
<dbReference type="Pfam" id="PF10395">
    <property type="entry name" value="Utp8_b_propeller"/>
    <property type="match status" value="1"/>
</dbReference>
<dbReference type="AlphaFoldDB" id="G8Y8M3"/>
<dbReference type="EMBL" id="FO082049">
    <property type="protein sequence ID" value="CCE83787.1"/>
    <property type="molecule type" value="Genomic_DNA"/>
</dbReference>
<dbReference type="Pfam" id="PF22542">
    <property type="entry name" value="Utp8_C"/>
    <property type="match status" value="1"/>
</dbReference>
<reference evidence="3" key="1">
    <citation type="submission" date="2011-10" db="EMBL/GenBank/DDBJ databases">
        <authorList>
            <person name="Genoscope - CEA"/>
        </authorList>
    </citation>
    <scope>NUCLEOTIDE SEQUENCE</scope>
</reference>
<dbReference type="HOGENOM" id="CLU_024075_0_0_1"/>
<dbReference type="EMBL" id="FO082048">
    <property type="protein sequence ID" value="CCE84818.1"/>
    <property type="molecule type" value="Genomic_DNA"/>
</dbReference>
<dbReference type="STRING" id="559304.G8Y8M3"/>
<evidence type="ECO:0000313" key="3">
    <source>
        <dbReference type="EMBL" id="CCE83787.1"/>
    </source>
</evidence>
<dbReference type="eggNOG" id="ENOG502QQ4S">
    <property type="taxonomic scope" value="Eukaryota"/>
</dbReference>
<evidence type="ECO:0000259" key="2">
    <source>
        <dbReference type="Pfam" id="PF22542"/>
    </source>
</evidence>
<dbReference type="OrthoDB" id="4055624at2759"/>
<dbReference type="InterPro" id="IPR018843">
    <property type="entry name" value="Utp8_b-prop"/>
</dbReference>
<evidence type="ECO:0000259" key="1">
    <source>
        <dbReference type="Pfam" id="PF10395"/>
    </source>
</evidence>
<dbReference type="InParanoid" id="G8Y8M3"/>
<dbReference type="FunCoup" id="G8Y8M3">
    <property type="interactions" value="556"/>
</dbReference>
<sequence length="697" mass="78964">MTSLRDSYSVAVLPRIPDLRLHERVSVPSAIDANSNYIDVGISRSVIATYVLRPTPRLIWSYPLSPLTVVECLEVEEKSEDEKLYVAGVSELKRFKLILIHRDNENVKTSEVTLKKKAKDILIRGSLVYIVLEDGSLELYRRSDSSLEKVPVQLPATPSGKLEFATFITEHDFGSDNIFSLCVVSSKASVTVLLRSIDNEQVYEVKRANISGAKTAKYTYLAGMLYQLNLDKKSKETISSYSILNFNMKGSIDVSSIISKDKTSDNIELLSPAPERLLLSTSTSINLINYKFESCLYSFDYDHQVSLLHVAPVKGNSLKHSKTRALYLEVDQKQNNTKLSIVSIDVGMNNLRECLGKSLLSKKQDHFEGLPNLIEDNLAERAKSLSKELDEVYEFLSSCRKKNDLAKWEKVLVPFLKNKPWSDIQNNINDKSKFNEFLVFDVEKDRTVESSFIHKVSDLILDDEKTFIPEFSLTYLLTHPLFPYEHASSILSVLQGLEKPRLLRQAVITCPGIPIKELALQLTNESQEIFNDIVYRLVNEFTVSQITHALRQILLSTDNEFNLDLILTNLVNSDTVNCWYLVHSIIDVGGLFNWPDDTIKSLITIIDNKMDVITQNNYNLTLVNQALLINEPLKKLNKKKSVAKKSTEGDILDYNNEQLNQLNAMLSINDTSSKKLKDESIEITKKVASYSIDKLVI</sequence>
<reference evidence="5" key="2">
    <citation type="journal article" date="2012" name="G3 (Bethesda)">
        <title>Pichia sorbitophila, an interspecies yeast hybrid reveals early steps of genome resolution following polyploidization.</title>
        <authorList>
            <person name="Leh Louis V."/>
            <person name="Despons L."/>
            <person name="Friedrich A."/>
            <person name="Martin T."/>
            <person name="Durrens P."/>
            <person name="Casaregola S."/>
            <person name="Neuveglise C."/>
            <person name="Fairhead C."/>
            <person name="Marck C."/>
            <person name="Cruz J.A."/>
            <person name="Straub M.L."/>
            <person name="Kugler V."/>
            <person name="Sacerdot C."/>
            <person name="Uzunov Z."/>
            <person name="Thierry A."/>
            <person name="Weiss S."/>
            <person name="Bleykasten C."/>
            <person name="De Montigny J."/>
            <person name="Jacques N."/>
            <person name="Jung P."/>
            <person name="Lemaire M."/>
            <person name="Mallet S."/>
            <person name="Morel G."/>
            <person name="Richard G.F."/>
            <person name="Sarkar A."/>
            <person name="Savel G."/>
            <person name="Schacherer J."/>
            <person name="Seret M.L."/>
            <person name="Talla E."/>
            <person name="Samson G."/>
            <person name="Jubin C."/>
            <person name="Poulain J."/>
            <person name="Vacherie B."/>
            <person name="Barbe V."/>
            <person name="Pelletier E."/>
            <person name="Sherman D.J."/>
            <person name="Westhof E."/>
            <person name="Weissenbach J."/>
            <person name="Baret P.V."/>
            <person name="Wincker P."/>
            <person name="Gaillardin C."/>
            <person name="Dujon B."/>
            <person name="Souciet J.L."/>
        </authorList>
    </citation>
    <scope>NUCLEOTIDE SEQUENCE [LARGE SCALE GENOMIC DNA]</scope>
    <source>
        <strain evidence="5">ATCC MYA-4447 / BCRC 22081 / CBS 7064 / NBRC 10061 / NRRL Y-12695</strain>
    </source>
</reference>
<feature type="domain" description="Utp8 beta-propeller" evidence="1">
    <location>
        <begin position="1"/>
        <end position="359"/>
    </location>
</feature>
<protein>
    <submittedName>
        <fullName evidence="3">Piso0_004375 protein</fullName>
    </submittedName>
</protein>
<evidence type="ECO:0000313" key="4">
    <source>
        <dbReference type="EMBL" id="CCE84818.1"/>
    </source>
</evidence>
<name>G8Y8M3_PICSO</name>
<dbReference type="Proteomes" id="UP000005222">
    <property type="component" value="Chromosome K"/>
</dbReference>
<organism evidence="3 5">
    <name type="scientific">Pichia sorbitophila (strain ATCC MYA-4447 / BCRC 22081 / CBS 7064 / NBRC 10061 / NRRL Y-12695)</name>
    <name type="common">Hybrid yeast</name>
    <dbReference type="NCBI Taxonomy" id="559304"/>
    <lineage>
        <taxon>Eukaryota</taxon>
        <taxon>Fungi</taxon>
        <taxon>Dikarya</taxon>
        <taxon>Ascomycota</taxon>
        <taxon>Saccharomycotina</taxon>
        <taxon>Pichiomycetes</taxon>
        <taxon>Debaryomycetaceae</taxon>
        <taxon>Millerozyma</taxon>
    </lineage>
</organism>
<proteinExistence type="predicted"/>
<keyword evidence="5" id="KW-1185">Reference proteome</keyword>
<feature type="domain" description="Utp8 C-terminal" evidence="2">
    <location>
        <begin position="368"/>
        <end position="697"/>
    </location>
</feature>
<dbReference type="InterPro" id="IPR053881">
    <property type="entry name" value="Utp8_C"/>
</dbReference>